<dbReference type="GO" id="GO:0008408">
    <property type="term" value="F:3'-5' exonuclease activity"/>
    <property type="evidence" value="ECO:0007669"/>
    <property type="project" value="InterPro"/>
</dbReference>
<dbReference type="GO" id="GO:0003676">
    <property type="term" value="F:nucleic acid binding"/>
    <property type="evidence" value="ECO:0007669"/>
    <property type="project" value="InterPro"/>
</dbReference>
<evidence type="ECO:0000313" key="3">
    <source>
        <dbReference type="Proteomes" id="UP000823964"/>
    </source>
</evidence>
<proteinExistence type="predicted"/>
<dbReference type="GO" id="GO:0000166">
    <property type="term" value="F:nucleotide binding"/>
    <property type="evidence" value="ECO:0007669"/>
    <property type="project" value="InterPro"/>
</dbReference>
<dbReference type="PANTHER" id="PTHR47649:SF1">
    <property type="entry name" value="RIBONUCLEASE D"/>
    <property type="match status" value="1"/>
</dbReference>
<dbReference type="SUPFAM" id="SSF53098">
    <property type="entry name" value="Ribonuclease H-like"/>
    <property type="match status" value="1"/>
</dbReference>
<dbReference type="InterPro" id="IPR044876">
    <property type="entry name" value="HRDC_dom_sf"/>
</dbReference>
<dbReference type="CDD" id="cd06142">
    <property type="entry name" value="RNaseD_exo"/>
    <property type="match status" value="1"/>
</dbReference>
<feature type="domain" description="3'-5' exonuclease" evidence="1">
    <location>
        <begin position="1"/>
        <end position="166"/>
    </location>
</feature>
<accession>A0A9D1VCG9</accession>
<dbReference type="Pfam" id="PF01612">
    <property type="entry name" value="DNA_pol_A_exo1"/>
    <property type="match status" value="1"/>
</dbReference>
<organism evidence="2 3">
    <name type="scientific">Candidatus Akkermansia intestinigallinarum</name>
    <dbReference type="NCBI Taxonomy" id="2838431"/>
    <lineage>
        <taxon>Bacteria</taxon>
        <taxon>Pseudomonadati</taxon>
        <taxon>Verrucomicrobiota</taxon>
        <taxon>Verrucomicrobiia</taxon>
        <taxon>Verrucomicrobiales</taxon>
        <taxon>Akkermansiaceae</taxon>
        <taxon>Akkermansia</taxon>
    </lineage>
</organism>
<sequence length="352" mass="41046">MITDIESLAAWKHRAARQPAGRTVLDLEADSLHRHREKLCLIQYADAEGVDIIDPLAIDDMRLFTDWLQESEVWMHGADYDMSLFQHAYGVLPRMILDTQIAARLVGFRQFGLAALVEHYYGIVLSKKNQKADWGRRPIPPAMQEYAQGDVRYMLEMADKLSDELRQKSRYDWFIESCVTNLERGRERFAAGNRDPWRIKGCGKFNRRGLAALRALWTWRDSEAAHWDRPAFMVCSNDDLLRWSLALQEFRVVPPPAHMAAHRAARLRKAIEQFQTLDEEDYPERPHREHQEQDAHFDERLDQWSARRNALAEELDLDPSLIASRAQLEAIAADEQRGLEQLMSWQRDLLTR</sequence>
<dbReference type="AlphaFoldDB" id="A0A9D1VCG9"/>
<dbReference type="InterPro" id="IPR051086">
    <property type="entry name" value="RNase_D-like"/>
</dbReference>
<protein>
    <recommendedName>
        <fullName evidence="1">3'-5' exonuclease domain-containing protein</fullName>
    </recommendedName>
</protein>
<reference evidence="2" key="1">
    <citation type="journal article" date="2021" name="PeerJ">
        <title>Extensive microbial diversity within the chicken gut microbiome revealed by metagenomics and culture.</title>
        <authorList>
            <person name="Gilroy R."/>
            <person name="Ravi A."/>
            <person name="Getino M."/>
            <person name="Pursley I."/>
            <person name="Horton D.L."/>
            <person name="Alikhan N.F."/>
            <person name="Baker D."/>
            <person name="Gharbi K."/>
            <person name="Hall N."/>
            <person name="Watson M."/>
            <person name="Adriaenssens E.M."/>
            <person name="Foster-Nyarko E."/>
            <person name="Jarju S."/>
            <person name="Secka A."/>
            <person name="Antonio M."/>
            <person name="Oren A."/>
            <person name="Chaudhuri R.R."/>
            <person name="La Ragione R."/>
            <person name="Hildebrand F."/>
            <person name="Pallen M.J."/>
        </authorList>
    </citation>
    <scope>NUCLEOTIDE SEQUENCE</scope>
    <source>
        <strain evidence="2">14975</strain>
    </source>
</reference>
<dbReference type="SUPFAM" id="SSF47819">
    <property type="entry name" value="HRDC-like"/>
    <property type="match status" value="1"/>
</dbReference>
<dbReference type="InterPro" id="IPR010997">
    <property type="entry name" value="HRDC-like_sf"/>
</dbReference>
<dbReference type="InterPro" id="IPR012337">
    <property type="entry name" value="RNaseH-like_sf"/>
</dbReference>
<evidence type="ECO:0000313" key="2">
    <source>
        <dbReference type="EMBL" id="HIX20249.1"/>
    </source>
</evidence>
<dbReference type="GO" id="GO:0006139">
    <property type="term" value="P:nucleobase-containing compound metabolic process"/>
    <property type="evidence" value="ECO:0007669"/>
    <property type="project" value="InterPro"/>
</dbReference>
<dbReference type="Gene3D" id="3.30.420.10">
    <property type="entry name" value="Ribonuclease H-like superfamily/Ribonuclease H"/>
    <property type="match status" value="1"/>
</dbReference>
<dbReference type="Gene3D" id="1.10.150.80">
    <property type="entry name" value="HRDC domain"/>
    <property type="match status" value="1"/>
</dbReference>
<dbReference type="Proteomes" id="UP000823964">
    <property type="component" value="Unassembled WGS sequence"/>
</dbReference>
<name>A0A9D1VCG9_9BACT</name>
<dbReference type="InterPro" id="IPR002562">
    <property type="entry name" value="3'-5'_exonuclease_dom"/>
</dbReference>
<evidence type="ECO:0000259" key="1">
    <source>
        <dbReference type="SMART" id="SM00474"/>
    </source>
</evidence>
<comment type="caution">
    <text evidence="2">The sequence shown here is derived from an EMBL/GenBank/DDBJ whole genome shotgun (WGS) entry which is preliminary data.</text>
</comment>
<reference evidence="2" key="2">
    <citation type="submission" date="2021-04" db="EMBL/GenBank/DDBJ databases">
        <authorList>
            <person name="Gilroy R."/>
        </authorList>
    </citation>
    <scope>NUCLEOTIDE SEQUENCE</scope>
    <source>
        <strain evidence="2">14975</strain>
    </source>
</reference>
<dbReference type="InterPro" id="IPR036397">
    <property type="entry name" value="RNaseH_sf"/>
</dbReference>
<gene>
    <name evidence="2" type="ORF">H9862_06595</name>
</gene>
<dbReference type="SMART" id="SM00474">
    <property type="entry name" value="35EXOc"/>
    <property type="match status" value="1"/>
</dbReference>
<dbReference type="EMBL" id="DXFQ01000120">
    <property type="protein sequence ID" value="HIX20249.1"/>
    <property type="molecule type" value="Genomic_DNA"/>
</dbReference>
<dbReference type="PANTHER" id="PTHR47649">
    <property type="entry name" value="RIBONUCLEASE D"/>
    <property type="match status" value="1"/>
</dbReference>